<dbReference type="Proteomes" id="UP001244207">
    <property type="component" value="Unassembled WGS sequence"/>
</dbReference>
<evidence type="ECO:0000313" key="2">
    <source>
        <dbReference type="Proteomes" id="UP001244207"/>
    </source>
</evidence>
<accession>A0AAD8XH36</accession>
<reference evidence="1" key="1">
    <citation type="submission" date="2021-12" db="EMBL/GenBank/DDBJ databases">
        <title>Comparative genomics, transcriptomics and evolutionary studies reveal genomic signatures of adaptation to plant cell wall in hemibiotrophic fungi.</title>
        <authorList>
            <consortium name="DOE Joint Genome Institute"/>
            <person name="Baroncelli R."/>
            <person name="Diaz J.F."/>
            <person name="Benocci T."/>
            <person name="Peng M."/>
            <person name="Battaglia E."/>
            <person name="Haridas S."/>
            <person name="Andreopoulos W."/>
            <person name="Labutti K."/>
            <person name="Pangilinan J."/>
            <person name="Floch G.L."/>
            <person name="Makela M.R."/>
            <person name="Henrissat B."/>
            <person name="Grigoriev I.V."/>
            <person name="Crouch J.A."/>
            <person name="De Vries R.P."/>
            <person name="Sukno S.A."/>
            <person name="Thon M.R."/>
        </authorList>
    </citation>
    <scope>NUCLEOTIDE SEQUENCE</scope>
    <source>
        <strain evidence="1">CBS 112980</strain>
    </source>
</reference>
<dbReference type="AlphaFoldDB" id="A0AAD8XH36"/>
<protein>
    <submittedName>
        <fullName evidence="1">Uncharacterized protein</fullName>
    </submittedName>
</protein>
<dbReference type="EMBL" id="JAHMHS010000050">
    <property type="protein sequence ID" value="KAK1724588.1"/>
    <property type="molecule type" value="Genomic_DNA"/>
</dbReference>
<gene>
    <name evidence="1" type="ORF">BDZ83DRAFT_731033</name>
</gene>
<proteinExistence type="predicted"/>
<sequence length="195" mass="21386">MGPKLQTAKNITNQLRFKVSLVLVLAPPHHDKCIFGEGRFLNKPSNENAALPKRPATGRDLEHVSALVSLHWAVLAILVPRPQPRVRPHTFHGFLCLFQVPYSVNDLGPGQNKGRCHVLTPCPSAVGTPVWSDWLPTTIVSRTTALQPSIIGILWTLGTELASKCVFDNLQVPTPDLQDVFSPAPRSNDELLIGN</sequence>
<comment type="caution">
    <text evidence="1">The sequence shown here is derived from an EMBL/GenBank/DDBJ whole genome shotgun (WGS) entry which is preliminary data.</text>
</comment>
<organism evidence="1 2">
    <name type="scientific">Glomerella acutata</name>
    <name type="common">Colletotrichum acutatum</name>
    <dbReference type="NCBI Taxonomy" id="27357"/>
    <lineage>
        <taxon>Eukaryota</taxon>
        <taxon>Fungi</taxon>
        <taxon>Dikarya</taxon>
        <taxon>Ascomycota</taxon>
        <taxon>Pezizomycotina</taxon>
        <taxon>Sordariomycetes</taxon>
        <taxon>Hypocreomycetidae</taxon>
        <taxon>Glomerellales</taxon>
        <taxon>Glomerellaceae</taxon>
        <taxon>Colletotrichum</taxon>
        <taxon>Colletotrichum acutatum species complex</taxon>
    </lineage>
</organism>
<name>A0AAD8XH36_GLOAC</name>
<dbReference type="GeneID" id="85396757"/>
<dbReference type="RefSeq" id="XP_060364643.1">
    <property type="nucleotide sequence ID" value="XM_060512859.1"/>
</dbReference>
<keyword evidence="2" id="KW-1185">Reference proteome</keyword>
<evidence type="ECO:0000313" key="1">
    <source>
        <dbReference type="EMBL" id="KAK1724588.1"/>
    </source>
</evidence>